<dbReference type="PANTHER" id="PTHR11552:SF115">
    <property type="entry name" value="DEHYDROGENASE XPTC-RELATED"/>
    <property type="match status" value="1"/>
</dbReference>
<sequence length="71" mass="7575">MGFYTLSFIFLTVQLLGLSSSIRLGHRDLNADFLPCYDYIIAGGGVSGLVLANRLSEDPGVTVLVIEAGNL</sequence>
<dbReference type="PANTHER" id="PTHR11552">
    <property type="entry name" value="GLUCOSE-METHANOL-CHOLINE GMC OXIDOREDUCTASE"/>
    <property type="match status" value="1"/>
</dbReference>
<keyword evidence="4" id="KW-1185">Reference proteome</keyword>
<dbReference type="GO" id="GO:0044550">
    <property type="term" value="P:secondary metabolite biosynthetic process"/>
    <property type="evidence" value="ECO:0007669"/>
    <property type="project" value="TreeGrafter"/>
</dbReference>
<evidence type="ECO:0000256" key="1">
    <source>
        <dbReference type="ARBA" id="ARBA00010790"/>
    </source>
</evidence>
<protein>
    <recommendedName>
        <fullName evidence="5">Glucose-methanol-choline oxidoreductase N-terminal domain-containing protein</fullName>
    </recommendedName>
</protein>
<dbReference type="Proteomes" id="UP001152300">
    <property type="component" value="Unassembled WGS sequence"/>
</dbReference>
<evidence type="ECO:0000256" key="2">
    <source>
        <dbReference type="SAM" id="SignalP"/>
    </source>
</evidence>
<dbReference type="EMBL" id="JAPEIS010000013">
    <property type="protein sequence ID" value="KAJ8060391.1"/>
    <property type="molecule type" value="Genomic_DNA"/>
</dbReference>
<comment type="similarity">
    <text evidence="1">Belongs to the GMC oxidoreductase family.</text>
</comment>
<dbReference type="GO" id="GO:0016491">
    <property type="term" value="F:oxidoreductase activity"/>
    <property type="evidence" value="ECO:0007669"/>
    <property type="project" value="TreeGrafter"/>
</dbReference>
<evidence type="ECO:0000313" key="3">
    <source>
        <dbReference type="EMBL" id="KAJ8060391.1"/>
    </source>
</evidence>
<feature type="signal peptide" evidence="2">
    <location>
        <begin position="1"/>
        <end position="21"/>
    </location>
</feature>
<dbReference type="OrthoDB" id="269227at2759"/>
<reference evidence="3" key="1">
    <citation type="submission" date="2022-11" db="EMBL/GenBank/DDBJ databases">
        <title>Genome Resource of Sclerotinia nivalis Strain SnTB1, a Plant Pathogen Isolated from American Ginseng.</title>
        <authorList>
            <person name="Fan S."/>
        </authorList>
    </citation>
    <scope>NUCLEOTIDE SEQUENCE</scope>
    <source>
        <strain evidence="3">SnTB1</strain>
    </source>
</reference>
<evidence type="ECO:0000313" key="4">
    <source>
        <dbReference type="Proteomes" id="UP001152300"/>
    </source>
</evidence>
<accession>A0A9X0DEB0</accession>
<dbReference type="Pfam" id="PF13450">
    <property type="entry name" value="NAD_binding_8"/>
    <property type="match status" value="1"/>
</dbReference>
<dbReference type="InterPro" id="IPR012132">
    <property type="entry name" value="GMC_OxRdtase"/>
</dbReference>
<organism evidence="3 4">
    <name type="scientific">Sclerotinia nivalis</name>
    <dbReference type="NCBI Taxonomy" id="352851"/>
    <lineage>
        <taxon>Eukaryota</taxon>
        <taxon>Fungi</taxon>
        <taxon>Dikarya</taxon>
        <taxon>Ascomycota</taxon>
        <taxon>Pezizomycotina</taxon>
        <taxon>Leotiomycetes</taxon>
        <taxon>Helotiales</taxon>
        <taxon>Sclerotiniaceae</taxon>
        <taxon>Sclerotinia</taxon>
    </lineage>
</organism>
<dbReference type="AlphaFoldDB" id="A0A9X0DEB0"/>
<dbReference type="GO" id="GO:0050660">
    <property type="term" value="F:flavin adenine dinucleotide binding"/>
    <property type="evidence" value="ECO:0007669"/>
    <property type="project" value="InterPro"/>
</dbReference>
<dbReference type="SUPFAM" id="SSF51905">
    <property type="entry name" value="FAD/NAD(P)-binding domain"/>
    <property type="match status" value="1"/>
</dbReference>
<dbReference type="Gene3D" id="3.50.50.60">
    <property type="entry name" value="FAD/NAD(P)-binding domain"/>
    <property type="match status" value="1"/>
</dbReference>
<name>A0A9X0DEB0_9HELO</name>
<feature type="chain" id="PRO_5040962902" description="Glucose-methanol-choline oxidoreductase N-terminal domain-containing protein" evidence="2">
    <location>
        <begin position="22"/>
        <end position="71"/>
    </location>
</feature>
<proteinExistence type="inferred from homology"/>
<keyword evidence="2" id="KW-0732">Signal</keyword>
<comment type="caution">
    <text evidence="3">The sequence shown here is derived from an EMBL/GenBank/DDBJ whole genome shotgun (WGS) entry which is preliminary data.</text>
</comment>
<dbReference type="InterPro" id="IPR036188">
    <property type="entry name" value="FAD/NAD-bd_sf"/>
</dbReference>
<gene>
    <name evidence="3" type="ORF">OCU04_010720</name>
</gene>
<evidence type="ECO:0008006" key="5">
    <source>
        <dbReference type="Google" id="ProtNLM"/>
    </source>
</evidence>